<keyword evidence="3" id="KW-1185">Reference proteome</keyword>
<gene>
    <name evidence="2" type="ORF">WMO26_11600</name>
</gene>
<evidence type="ECO:0000313" key="3">
    <source>
        <dbReference type="Proteomes" id="UP001489509"/>
    </source>
</evidence>
<protein>
    <recommendedName>
        <fullName evidence="4">Zinc ribbon domain-containing protein</fullName>
    </recommendedName>
</protein>
<organism evidence="2 3">
    <name type="scientific">Solibaculum intestinale</name>
    <dbReference type="NCBI Taxonomy" id="3133165"/>
    <lineage>
        <taxon>Bacteria</taxon>
        <taxon>Bacillati</taxon>
        <taxon>Bacillota</taxon>
        <taxon>Clostridia</taxon>
        <taxon>Eubacteriales</taxon>
        <taxon>Oscillospiraceae</taxon>
        <taxon>Solibaculum</taxon>
    </lineage>
</organism>
<evidence type="ECO:0000256" key="1">
    <source>
        <dbReference type="SAM" id="Phobius"/>
    </source>
</evidence>
<accession>A0ABV1E2C6</accession>
<evidence type="ECO:0008006" key="4">
    <source>
        <dbReference type="Google" id="ProtNLM"/>
    </source>
</evidence>
<dbReference type="Proteomes" id="UP001489509">
    <property type="component" value="Unassembled WGS sequence"/>
</dbReference>
<keyword evidence="1" id="KW-0472">Membrane</keyword>
<proteinExistence type="predicted"/>
<feature type="transmembrane region" description="Helical" evidence="1">
    <location>
        <begin position="6"/>
        <end position="24"/>
    </location>
</feature>
<comment type="caution">
    <text evidence="2">The sequence shown here is derived from an EMBL/GenBank/DDBJ whole genome shotgun (WGS) entry which is preliminary data.</text>
</comment>
<dbReference type="EMBL" id="JBBMFD010000026">
    <property type="protein sequence ID" value="MEQ2441473.1"/>
    <property type="molecule type" value="Genomic_DNA"/>
</dbReference>
<name>A0ABV1E2C6_9FIRM</name>
<sequence>MQAYEILLWFGGGVVLLVLLLGALSTARFYRHEQFVCPKCSYPFQPRLRKYLFSQNAAGGKILTCPNCGAKEYMEPQRRDGSK</sequence>
<keyword evidence="1" id="KW-1133">Transmembrane helix</keyword>
<keyword evidence="1" id="KW-0812">Transmembrane</keyword>
<dbReference type="RefSeq" id="WP_349220575.1">
    <property type="nucleotide sequence ID" value="NZ_JBBMFD010000026.1"/>
</dbReference>
<evidence type="ECO:0000313" key="2">
    <source>
        <dbReference type="EMBL" id="MEQ2441473.1"/>
    </source>
</evidence>
<reference evidence="2 3" key="1">
    <citation type="submission" date="2024-03" db="EMBL/GenBank/DDBJ databases">
        <title>Human intestinal bacterial collection.</title>
        <authorList>
            <person name="Pauvert C."/>
            <person name="Hitch T.C.A."/>
            <person name="Clavel T."/>
        </authorList>
    </citation>
    <scope>NUCLEOTIDE SEQUENCE [LARGE SCALE GENOMIC DNA]</scope>
    <source>
        <strain evidence="2 3">CLA-JM-H44</strain>
    </source>
</reference>